<name>A0A1S9IAB7_9CLOT</name>
<accession>A0A1S9IAB7</accession>
<keyword evidence="1" id="KW-0472">Membrane</keyword>
<reference evidence="3 5" key="2">
    <citation type="submission" date="2016-12" db="EMBL/GenBank/DDBJ databases">
        <title>Clostridium tepidum sp. nov., a close relative of Clostridium sporogenes and Clostridium botulinum Group I.</title>
        <authorList>
            <person name="Dobritsa A.P."/>
            <person name="Kutumbaka K.K."/>
            <person name="Werner K."/>
            <person name="Wiedmann M."/>
            <person name="Asmus A."/>
            <person name="Samadpour M."/>
        </authorList>
    </citation>
    <scope>NUCLEOTIDE SEQUENCE [LARGE SCALE GENOMIC DNA]</scope>
    <source>
        <strain evidence="3 5">IEH 97212</strain>
    </source>
</reference>
<comment type="caution">
    <text evidence="3">The sequence shown here is derived from an EMBL/GenBank/DDBJ whole genome shotgun (WGS) entry which is preliminary data.</text>
</comment>
<evidence type="ECO:0000313" key="5">
    <source>
        <dbReference type="Proteomes" id="UP000190256"/>
    </source>
</evidence>
<keyword evidence="1" id="KW-1133">Transmembrane helix</keyword>
<keyword evidence="1" id="KW-0812">Transmembrane</keyword>
<evidence type="ECO:0000313" key="2">
    <source>
        <dbReference type="EMBL" id="OOO62198.1"/>
    </source>
</evidence>
<proteinExistence type="predicted"/>
<reference evidence="2 4" key="1">
    <citation type="submission" date="2016-12" db="EMBL/GenBank/DDBJ databases">
        <title>Clostridium tepidum sp. nov., a close relative of Clostridium sporogenes and Clostridium botulinum Group I.</title>
        <authorList>
            <person name="Dobritsa A.P."/>
            <person name="Kutumbaka K."/>
            <person name="Werner K."/>
            <person name="Samadpour M."/>
        </authorList>
    </citation>
    <scope>NUCLEOTIDE SEQUENCE [LARGE SCALE GENOMIC DNA]</scope>
    <source>
        <strain evidence="2 4">PE</strain>
    </source>
</reference>
<dbReference type="Proteomes" id="UP000190206">
    <property type="component" value="Unassembled WGS sequence"/>
</dbReference>
<dbReference type="Proteomes" id="UP000190256">
    <property type="component" value="Unassembled WGS sequence"/>
</dbReference>
<dbReference type="EMBL" id="MRAD01000007">
    <property type="protein sequence ID" value="OOO62198.1"/>
    <property type="molecule type" value="Genomic_DNA"/>
</dbReference>
<keyword evidence="4" id="KW-1185">Reference proteome</keyword>
<dbReference type="EMBL" id="MRAE01000010">
    <property type="protein sequence ID" value="OOO67216.1"/>
    <property type="molecule type" value="Genomic_DNA"/>
</dbReference>
<protein>
    <submittedName>
        <fullName evidence="3">Uncharacterized protein</fullName>
    </submittedName>
</protein>
<evidence type="ECO:0000313" key="3">
    <source>
        <dbReference type="EMBL" id="OOO67216.1"/>
    </source>
</evidence>
<organism evidence="3 5">
    <name type="scientific">Clostridium tepidum</name>
    <dbReference type="NCBI Taxonomy" id="1962263"/>
    <lineage>
        <taxon>Bacteria</taxon>
        <taxon>Bacillati</taxon>
        <taxon>Bacillota</taxon>
        <taxon>Clostridia</taxon>
        <taxon>Eubacteriales</taxon>
        <taxon>Clostridiaceae</taxon>
        <taxon>Clostridium</taxon>
    </lineage>
</organism>
<sequence>MIIIKKKIIIVIFIILLAIISLFIYYGKTNKKIDIYDTVKETFLTDKGYSNELSKRVSEDVFKSTNLYTTFNLSNPKYNKPVKIDFKLKEKSQNKKKDLIFVEMIYSAKITDSKNNIIGESSDVPITFTVKNQNGNWYIISKEEEP</sequence>
<dbReference type="AlphaFoldDB" id="A0A1S9IAB7"/>
<evidence type="ECO:0000313" key="4">
    <source>
        <dbReference type="Proteomes" id="UP000190206"/>
    </source>
</evidence>
<dbReference type="OrthoDB" id="1912336at2"/>
<gene>
    <name evidence="2" type="ORF">BS637_08755</name>
    <name evidence="3" type="ORF">BS638_05920</name>
</gene>
<evidence type="ECO:0000256" key="1">
    <source>
        <dbReference type="SAM" id="Phobius"/>
    </source>
</evidence>
<feature type="transmembrane region" description="Helical" evidence="1">
    <location>
        <begin position="7"/>
        <end position="26"/>
    </location>
</feature>